<dbReference type="VEuPathDB" id="CryptoDB:GNI_032310"/>
<dbReference type="EMBL" id="AFNH02000246">
    <property type="protein sequence ID" value="EZG78795.1"/>
    <property type="molecule type" value="Genomic_DNA"/>
</dbReference>
<feature type="compositionally biased region" description="Acidic residues" evidence="6">
    <location>
        <begin position="298"/>
        <end position="307"/>
    </location>
</feature>
<feature type="compositionally biased region" description="Acidic residues" evidence="6">
    <location>
        <begin position="333"/>
        <end position="348"/>
    </location>
</feature>
<dbReference type="GO" id="GO:0005737">
    <property type="term" value="C:cytoplasm"/>
    <property type="evidence" value="ECO:0007669"/>
    <property type="project" value="UniProtKB-SubCell"/>
</dbReference>
<dbReference type="GO" id="GO:0042254">
    <property type="term" value="P:ribosome biogenesis"/>
    <property type="evidence" value="ECO:0007669"/>
    <property type="project" value="UniProtKB-KW"/>
</dbReference>
<feature type="compositionally biased region" description="Acidic residues" evidence="6">
    <location>
        <begin position="255"/>
        <end position="275"/>
    </location>
</feature>
<organism evidence="8 9">
    <name type="scientific">Gregarina niphandrodes</name>
    <name type="common">Septate eugregarine</name>
    <dbReference type="NCBI Taxonomy" id="110365"/>
    <lineage>
        <taxon>Eukaryota</taxon>
        <taxon>Sar</taxon>
        <taxon>Alveolata</taxon>
        <taxon>Apicomplexa</taxon>
        <taxon>Conoidasida</taxon>
        <taxon>Gregarinasina</taxon>
        <taxon>Eugregarinorida</taxon>
        <taxon>Gregarinidae</taxon>
        <taxon>Gregarina</taxon>
    </lineage>
</organism>
<dbReference type="RefSeq" id="XP_011129193.1">
    <property type="nucleotide sequence ID" value="XM_011130891.1"/>
</dbReference>
<dbReference type="InterPro" id="IPR036786">
    <property type="entry name" value="Ribosome_mat_SBDS_N_sf"/>
</dbReference>
<evidence type="ECO:0000259" key="7">
    <source>
        <dbReference type="Pfam" id="PF01172"/>
    </source>
</evidence>
<feature type="compositionally biased region" description="Basic residues" evidence="6">
    <location>
        <begin position="359"/>
        <end position="369"/>
    </location>
</feature>
<evidence type="ECO:0000313" key="9">
    <source>
        <dbReference type="Proteomes" id="UP000019763"/>
    </source>
</evidence>
<dbReference type="OrthoDB" id="10253092at2759"/>
<feature type="region of interest" description="Disordered" evidence="6">
    <location>
        <begin position="245"/>
        <end position="405"/>
    </location>
</feature>
<dbReference type="eggNOG" id="KOG2917">
    <property type="taxonomic scope" value="Eukaryota"/>
</dbReference>
<dbReference type="InterPro" id="IPR019783">
    <property type="entry name" value="SDO1/SBDS_N"/>
</dbReference>
<evidence type="ECO:0000256" key="6">
    <source>
        <dbReference type="SAM" id="MobiDB-lite"/>
    </source>
</evidence>
<feature type="compositionally biased region" description="Basic and acidic residues" evidence="6">
    <location>
        <begin position="370"/>
        <end position="381"/>
    </location>
</feature>
<dbReference type="Proteomes" id="UP000019763">
    <property type="component" value="Unassembled WGS sequence"/>
</dbReference>
<dbReference type="AlphaFoldDB" id="A0A023BAW5"/>
<comment type="subcellular location">
    <subcellularLocation>
        <location evidence="1">Cytoplasm</location>
    </subcellularLocation>
</comment>
<feature type="compositionally biased region" description="Basic and acidic residues" evidence="6">
    <location>
        <begin position="349"/>
        <end position="358"/>
    </location>
</feature>
<keyword evidence="3" id="KW-0963">Cytoplasm</keyword>
<protein>
    <submittedName>
        <fullName evidence="8">Shwachman-bodian-diamond syndrome protein</fullName>
    </submittedName>
</protein>
<proteinExistence type="inferred from homology"/>
<dbReference type="SUPFAM" id="SSF89895">
    <property type="entry name" value="FYSH domain"/>
    <property type="match status" value="1"/>
</dbReference>
<dbReference type="InterPro" id="IPR039100">
    <property type="entry name" value="Sdo1/SBDS-like"/>
</dbReference>
<accession>A0A023BAW5</accession>
<keyword evidence="9" id="KW-1185">Reference proteome</keyword>
<keyword evidence="4" id="KW-0690">Ribosome biogenesis</keyword>
<dbReference type="GeneID" id="22911313"/>
<evidence type="ECO:0000256" key="5">
    <source>
        <dbReference type="ARBA" id="ARBA00049708"/>
    </source>
</evidence>
<feature type="compositionally biased region" description="Basic and acidic residues" evidence="6">
    <location>
        <begin position="245"/>
        <end position="254"/>
    </location>
</feature>
<evidence type="ECO:0000256" key="1">
    <source>
        <dbReference type="ARBA" id="ARBA00004496"/>
    </source>
</evidence>
<evidence type="ECO:0000256" key="3">
    <source>
        <dbReference type="ARBA" id="ARBA00022490"/>
    </source>
</evidence>
<comment type="similarity">
    <text evidence="2">Belongs to the SDO1/SBDS family.</text>
</comment>
<dbReference type="Gene3D" id="3.30.1250.10">
    <property type="entry name" value="Ribosome maturation protein SBDS, N-terminal domain"/>
    <property type="match status" value="1"/>
</dbReference>
<evidence type="ECO:0000256" key="4">
    <source>
        <dbReference type="ARBA" id="ARBA00022517"/>
    </source>
</evidence>
<dbReference type="Pfam" id="PF01172">
    <property type="entry name" value="SBDS_N"/>
    <property type="match status" value="1"/>
</dbReference>
<dbReference type="PANTHER" id="PTHR10927:SF1">
    <property type="entry name" value="RIBOSOME MATURATION PROTEIN SBDS"/>
    <property type="match status" value="1"/>
</dbReference>
<comment type="subunit">
    <text evidence="5">Associates with the 60S ribosomal subunit.</text>
</comment>
<dbReference type="PANTHER" id="PTHR10927">
    <property type="entry name" value="RIBOSOME MATURATION PROTEIN SBDS"/>
    <property type="match status" value="1"/>
</dbReference>
<evidence type="ECO:0000313" key="8">
    <source>
        <dbReference type="EMBL" id="EZG78795.1"/>
    </source>
</evidence>
<reference evidence="8" key="1">
    <citation type="submission" date="2013-12" db="EMBL/GenBank/DDBJ databases">
        <authorList>
            <person name="Omoto C.K."/>
            <person name="Sibley D."/>
            <person name="Venepally P."/>
            <person name="Hadjithomas M."/>
            <person name="Karamycheva S."/>
            <person name="Brunk B."/>
            <person name="Roos D."/>
            <person name="Caler E."/>
            <person name="Lorenzi H."/>
        </authorList>
    </citation>
    <scope>NUCLEOTIDE SEQUENCE</scope>
</reference>
<gene>
    <name evidence="8" type="ORF">GNI_032310</name>
</gene>
<name>A0A023BAW5_GRENI</name>
<comment type="caution">
    <text evidence="8">The sequence shown here is derived from an EMBL/GenBank/DDBJ whole genome shotgun (WGS) entry which is preliminary data.</text>
</comment>
<sequence length="468" mass="52434">MSRINQPKNQIRLTNVSIVRLRDGPNTFELACYPNKVKDWRQGKETDLSEVLQSDKIFSCVGKGQFARDAELIGSFGTSDFYACVKQILAQGTIQLSTRERMVQQQQFQKEVYVLTAPRLLPLKATLALSAETVESCAKKIGCVPKTKKHLPPKAYASRLAEKLARAFPEDLGIVATKISLHTPHAKQTTTELLEPIGAFAIQQNDNNLVFCVAPSDLAAVETYAHNKQCPFIVLDKRTAIPIHELRSKPHEPSSEEEPSSESESSESEEDDSDETPAPVFKDSTKQTFTTFGALEASDSEDDESLSPEDMANPNSQDVQNEHKKTDSASAAIDEEEEEGEDDVDLEQFLDRRAAVHHERTRAKKLLSRQRKEKEKSKKAAAEALAEVVEPPTEPKPRTPNEPTSATWCRTCEIDYLQDLNLTIQKHMRSEWHVFNMKRAVRGEPPVSQEVFNDLSRDVKEGFLAVES</sequence>
<feature type="domain" description="Ribosome maturation protein SDO1/SBDS N-terminal" evidence="7">
    <location>
        <begin position="15"/>
        <end position="101"/>
    </location>
</feature>
<evidence type="ECO:0000256" key="2">
    <source>
        <dbReference type="ARBA" id="ARBA00007433"/>
    </source>
</evidence>